<feature type="region of interest" description="Disordered" evidence="1">
    <location>
        <begin position="83"/>
        <end position="131"/>
    </location>
</feature>
<keyword evidence="4" id="KW-1185">Reference proteome</keyword>
<evidence type="ECO:0000259" key="2">
    <source>
        <dbReference type="PROSITE" id="PS50174"/>
    </source>
</evidence>
<name>A0ABR4EV08_9PEZI</name>
<feature type="region of interest" description="Disordered" evidence="1">
    <location>
        <begin position="186"/>
        <end position="212"/>
    </location>
</feature>
<organism evidence="3 4">
    <name type="scientific">Diaporthe vaccinii</name>
    <dbReference type="NCBI Taxonomy" id="105482"/>
    <lineage>
        <taxon>Eukaryota</taxon>
        <taxon>Fungi</taxon>
        <taxon>Dikarya</taxon>
        <taxon>Ascomycota</taxon>
        <taxon>Pezizomycotina</taxon>
        <taxon>Sordariomycetes</taxon>
        <taxon>Sordariomycetidae</taxon>
        <taxon>Diaporthales</taxon>
        <taxon>Diaporthaceae</taxon>
        <taxon>Diaporthe</taxon>
        <taxon>Diaporthe eres species complex</taxon>
    </lineage>
</organism>
<gene>
    <name evidence="3" type="ORF">FJTKL_07071</name>
</gene>
<proteinExistence type="predicted"/>
<feature type="domain" description="G-patch" evidence="2">
    <location>
        <begin position="145"/>
        <end position="193"/>
    </location>
</feature>
<accession>A0ABR4EV08</accession>
<dbReference type="Proteomes" id="UP001600888">
    <property type="component" value="Unassembled WGS sequence"/>
</dbReference>
<dbReference type="InterPro" id="IPR000467">
    <property type="entry name" value="G_patch_dom"/>
</dbReference>
<evidence type="ECO:0000313" key="3">
    <source>
        <dbReference type="EMBL" id="KAL2286283.1"/>
    </source>
</evidence>
<sequence>MPPVNRRSVKMTADENDDGFDEFDDIPLQHKKPFGSGLRRNEIKFVPASNEGAEAEKQQREKSKGQSISDFYLSMVLKKPEAAATHKEPAKPPVCDICSMPLTPADDNTSSSTSTSSRKPAGPHEASIAHQVCLAHSHPPSALDRSRMGLSVLAAQGWDPDARAGLGAAGQGTQYPVKAKPKEDRLGVGVVVPKDGAAKKKKAKEKERPKLLDAKKVRKMAAEDRKRADKLQKELFGRVDLERYLGPGA</sequence>
<comment type="caution">
    <text evidence="3">The sequence shown here is derived from an EMBL/GenBank/DDBJ whole genome shotgun (WGS) entry which is preliminary data.</text>
</comment>
<evidence type="ECO:0000256" key="1">
    <source>
        <dbReference type="SAM" id="MobiDB-lite"/>
    </source>
</evidence>
<dbReference type="InterPro" id="IPR039146">
    <property type="entry name" value="GPANK1"/>
</dbReference>
<dbReference type="SMART" id="SM00443">
    <property type="entry name" value="G_patch"/>
    <property type="match status" value="1"/>
</dbReference>
<dbReference type="PROSITE" id="PS50174">
    <property type="entry name" value="G_PATCH"/>
    <property type="match status" value="1"/>
</dbReference>
<feature type="compositionally biased region" description="Acidic residues" evidence="1">
    <location>
        <begin position="14"/>
        <end position="25"/>
    </location>
</feature>
<evidence type="ECO:0000313" key="4">
    <source>
        <dbReference type="Proteomes" id="UP001600888"/>
    </source>
</evidence>
<dbReference type="PANTHER" id="PTHR20923:SF1">
    <property type="entry name" value="G PATCH DOMAIN AND ANKYRIN REPEAT-CONTAINING PROTEIN 1"/>
    <property type="match status" value="1"/>
</dbReference>
<dbReference type="EMBL" id="JBAWTH010000025">
    <property type="protein sequence ID" value="KAL2286283.1"/>
    <property type="molecule type" value="Genomic_DNA"/>
</dbReference>
<reference evidence="3 4" key="1">
    <citation type="submission" date="2024-03" db="EMBL/GenBank/DDBJ databases">
        <title>A high-quality draft genome sequence of Diaporthe vaccinii, a causative agent of upright dieback and viscid rot disease in cranberry plants.</title>
        <authorList>
            <person name="Sarrasin M."/>
            <person name="Lang B.F."/>
            <person name="Burger G."/>
        </authorList>
    </citation>
    <scope>NUCLEOTIDE SEQUENCE [LARGE SCALE GENOMIC DNA]</scope>
    <source>
        <strain evidence="3 4">IS7</strain>
    </source>
</reference>
<dbReference type="PANTHER" id="PTHR20923">
    <property type="entry name" value="BAT4 PROTEIN-RELATED"/>
    <property type="match status" value="1"/>
</dbReference>
<dbReference type="Pfam" id="PF01585">
    <property type="entry name" value="G-patch"/>
    <property type="match status" value="1"/>
</dbReference>
<protein>
    <recommendedName>
        <fullName evidence="2">G-patch domain-containing protein</fullName>
    </recommendedName>
</protein>
<feature type="compositionally biased region" description="Basic and acidic residues" evidence="1">
    <location>
        <begin position="54"/>
        <end position="64"/>
    </location>
</feature>
<feature type="region of interest" description="Disordered" evidence="1">
    <location>
        <begin position="1"/>
        <end position="67"/>
    </location>
</feature>